<dbReference type="PANTHER" id="PTHR22888:SF9">
    <property type="entry name" value="CYTOCHROME C OXIDASE SUBUNIT 2"/>
    <property type="match status" value="1"/>
</dbReference>
<evidence type="ECO:0000256" key="6">
    <source>
        <dbReference type="ARBA" id="ARBA00022723"/>
    </source>
</evidence>
<accession>A0A6J7V6Y6</accession>
<dbReference type="AlphaFoldDB" id="A0A6J7V6Y6"/>
<keyword evidence="5 11" id="KW-0812">Transmembrane</keyword>
<evidence type="ECO:0000259" key="12">
    <source>
        <dbReference type="PROSITE" id="PS50857"/>
    </source>
</evidence>
<feature type="transmembrane region" description="Helical" evidence="11">
    <location>
        <begin position="61"/>
        <end position="81"/>
    </location>
</feature>
<dbReference type="InterPro" id="IPR008972">
    <property type="entry name" value="Cupredoxin"/>
</dbReference>
<evidence type="ECO:0000313" key="14">
    <source>
        <dbReference type="EMBL" id="CAB4670850.1"/>
    </source>
</evidence>
<keyword evidence="4" id="KW-0679">Respiratory chain</keyword>
<comment type="similarity">
    <text evidence="2">Belongs to the cytochrome c oxidase subunit 2 family.</text>
</comment>
<evidence type="ECO:0000313" key="15">
    <source>
        <dbReference type="EMBL" id="CAB4702868.1"/>
    </source>
</evidence>
<dbReference type="GO" id="GO:0042773">
    <property type="term" value="P:ATP synthesis coupled electron transport"/>
    <property type="evidence" value="ECO:0007669"/>
    <property type="project" value="TreeGrafter"/>
</dbReference>
<feature type="transmembrane region" description="Helical" evidence="11">
    <location>
        <begin position="21"/>
        <end position="41"/>
    </location>
</feature>
<dbReference type="InterPro" id="IPR001505">
    <property type="entry name" value="Copper_CuA"/>
</dbReference>
<name>A0A6J7V6Y6_9ZZZZ</name>
<dbReference type="EMBL" id="CAEZUA010000027">
    <property type="protein sequence ID" value="CAB4587131.1"/>
    <property type="molecule type" value="Genomic_DNA"/>
</dbReference>
<dbReference type="GO" id="GO:0016491">
    <property type="term" value="F:oxidoreductase activity"/>
    <property type="evidence" value="ECO:0007669"/>
    <property type="project" value="InterPro"/>
</dbReference>
<keyword evidence="8 11" id="KW-1133">Transmembrane helix</keyword>
<evidence type="ECO:0000313" key="17">
    <source>
        <dbReference type="EMBL" id="CAB5074190.1"/>
    </source>
</evidence>
<dbReference type="InterPro" id="IPR002429">
    <property type="entry name" value="CcO_II-like_C"/>
</dbReference>
<reference evidence="17" key="1">
    <citation type="submission" date="2020-05" db="EMBL/GenBank/DDBJ databases">
        <authorList>
            <person name="Chiriac C."/>
            <person name="Salcher M."/>
            <person name="Ghai R."/>
            <person name="Kavagutti S V."/>
        </authorList>
    </citation>
    <scope>NUCLEOTIDE SEQUENCE</scope>
</reference>
<keyword evidence="10 11" id="KW-0472">Membrane</keyword>
<dbReference type="EMBL" id="CAEZXT010000061">
    <property type="protein sequence ID" value="CAB4702868.1"/>
    <property type="molecule type" value="Genomic_DNA"/>
</dbReference>
<evidence type="ECO:0000256" key="3">
    <source>
        <dbReference type="ARBA" id="ARBA00022448"/>
    </source>
</evidence>
<dbReference type="InterPro" id="IPR014222">
    <property type="entry name" value="Cyt_c_oxidase_su2"/>
</dbReference>
<evidence type="ECO:0000313" key="16">
    <source>
        <dbReference type="EMBL" id="CAB4807123.1"/>
    </source>
</evidence>
<dbReference type="PANTHER" id="PTHR22888">
    <property type="entry name" value="CYTOCHROME C OXIDASE, SUBUNIT II"/>
    <property type="match status" value="1"/>
</dbReference>
<dbReference type="SUPFAM" id="SSF49503">
    <property type="entry name" value="Cupredoxins"/>
    <property type="match status" value="1"/>
</dbReference>
<dbReference type="GO" id="GO:0004129">
    <property type="term" value="F:cytochrome-c oxidase activity"/>
    <property type="evidence" value="ECO:0007669"/>
    <property type="project" value="InterPro"/>
</dbReference>
<evidence type="ECO:0000256" key="9">
    <source>
        <dbReference type="ARBA" id="ARBA00023008"/>
    </source>
</evidence>
<dbReference type="Pfam" id="PF00116">
    <property type="entry name" value="COX2"/>
    <property type="match status" value="1"/>
</dbReference>
<dbReference type="GO" id="GO:0005507">
    <property type="term" value="F:copper ion binding"/>
    <property type="evidence" value="ECO:0007669"/>
    <property type="project" value="InterPro"/>
</dbReference>
<organism evidence="17">
    <name type="scientific">freshwater metagenome</name>
    <dbReference type="NCBI Taxonomy" id="449393"/>
    <lineage>
        <taxon>unclassified sequences</taxon>
        <taxon>metagenomes</taxon>
        <taxon>ecological metagenomes</taxon>
    </lineage>
</organism>
<dbReference type="EMBL" id="CAFBQZ010000070">
    <property type="protein sequence ID" value="CAB5074190.1"/>
    <property type="molecule type" value="Genomic_DNA"/>
</dbReference>
<dbReference type="Gene3D" id="2.60.40.420">
    <property type="entry name" value="Cupredoxins - blue copper proteins"/>
    <property type="match status" value="1"/>
</dbReference>
<sequence>MSDLQTSQKPQWWKKADVKKTFILWVILTPIIGYVGTEVQLRAIGAPASETMASVKQLMAVFTWAASPVAGLVAALALTALTGKRHYGDTPPAEAEHELRNSPRVASTWIVASTLLCLFALITGMIVLQKDNASILDETAMDVNVTGQQWMWNFDYPGTGGVRSEVLYLPVDKPVVFHITSVDVKHSFWIVQMGIKMDANPGYVTETAVTPNKIGVFDVRCAELCGLLHAYMQNKVHVVSQADYDAWLKNRAALEGAA</sequence>
<evidence type="ECO:0000313" key="13">
    <source>
        <dbReference type="EMBL" id="CAB4587131.1"/>
    </source>
</evidence>
<protein>
    <submittedName>
        <fullName evidence="17">Unannotated protein</fullName>
    </submittedName>
</protein>
<evidence type="ECO:0000256" key="8">
    <source>
        <dbReference type="ARBA" id="ARBA00022989"/>
    </source>
</evidence>
<evidence type="ECO:0000256" key="4">
    <source>
        <dbReference type="ARBA" id="ARBA00022660"/>
    </source>
</evidence>
<evidence type="ECO:0000256" key="5">
    <source>
        <dbReference type="ARBA" id="ARBA00022692"/>
    </source>
</evidence>
<proteinExistence type="inferred from homology"/>
<feature type="transmembrane region" description="Helical" evidence="11">
    <location>
        <begin position="109"/>
        <end position="128"/>
    </location>
</feature>
<evidence type="ECO:0000256" key="11">
    <source>
        <dbReference type="SAM" id="Phobius"/>
    </source>
</evidence>
<comment type="subcellular location">
    <subcellularLocation>
        <location evidence="1">Membrane</location>
        <topology evidence="1">Multi-pass membrane protein</topology>
    </subcellularLocation>
</comment>
<keyword evidence="9" id="KW-0186">Copper</keyword>
<keyword evidence="7" id="KW-0249">Electron transport</keyword>
<dbReference type="EMBL" id="CAFAAR010000080">
    <property type="protein sequence ID" value="CAB4807123.1"/>
    <property type="molecule type" value="Genomic_DNA"/>
</dbReference>
<evidence type="ECO:0000256" key="7">
    <source>
        <dbReference type="ARBA" id="ARBA00022982"/>
    </source>
</evidence>
<dbReference type="GO" id="GO:0016020">
    <property type="term" value="C:membrane"/>
    <property type="evidence" value="ECO:0007669"/>
    <property type="project" value="UniProtKB-SubCell"/>
</dbReference>
<dbReference type="PROSITE" id="PS50857">
    <property type="entry name" value="COX2_CUA"/>
    <property type="match status" value="1"/>
</dbReference>
<dbReference type="EMBL" id="CAEZWS010000064">
    <property type="protein sequence ID" value="CAB4670850.1"/>
    <property type="molecule type" value="Genomic_DNA"/>
</dbReference>
<keyword evidence="6" id="KW-0479">Metal-binding</keyword>
<evidence type="ECO:0000256" key="10">
    <source>
        <dbReference type="ARBA" id="ARBA00023136"/>
    </source>
</evidence>
<evidence type="ECO:0000256" key="1">
    <source>
        <dbReference type="ARBA" id="ARBA00004141"/>
    </source>
</evidence>
<keyword evidence="3" id="KW-0813">Transport</keyword>
<dbReference type="PROSITE" id="PS00078">
    <property type="entry name" value="COX2"/>
    <property type="match status" value="1"/>
</dbReference>
<feature type="domain" description="Cytochrome oxidase subunit II copper A binding" evidence="12">
    <location>
        <begin position="138"/>
        <end position="250"/>
    </location>
</feature>
<dbReference type="InterPro" id="IPR045187">
    <property type="entry name" value="CcO_II"/>
</dbReference>
<gene>
    <name evidence="13" type="ORF">UFOPK1773_00573</name>
    <name evidence="14" type="ORF">UFOPK2288_01029</name>
    <name evidence="15" type="ORF">UFOPK2589_00929</name>
    <name evidence="16" type="ORF">UFOPK3056_00824</name>
    <name evidence="17" type="ORF">UFOPK4372_00829</name>
</gene>
<dbReference type="NCBIfam" id="TIGR02866">
    <property type="entry name" value="CoxB"/>
    <property type="match status" value="1"/>
</dbReference>
<evidence type="ECO:0000256" key="2">
    <source>
        <dbReference type="ARBA" id="ARBA00007866"/>
    </source>
</evidence>